<keyword evidence="5" id="KW-1185">Reference proteome</keyword>
<evidence type="ECO:0000313" key="5">
    <source>
        <dbReference type="Proteomes" id="UP001206128"/>
    </source>
</evidence>
<dbReference type="Pfam" id="PF03713">
    <property type="entry name" value="DUF305"/>
    <property type="match status" value="1"/>
</dbReference>
<dbReference type="InterPro" id="IPR005183">
    <property type="entry name" value="DUF305_CopM-like"/>
</dbReference>
<gene>
    <name evidence="4" type="ORF">LX83_003792</name>
</gene>
<protein>
    <submittedName>
        <fullName evidence="4">Uncharacterized conserved protein, DUF305 family</fullName>
    </submittedName>
</protein>
<proteinExistence type="predicted"/>
<dbReference type="InterPro" id="IPR012347">
    <property type="entry name" value="Ferritin-like"/>
</dbReference>
<reference evidence="4" key="1">
    <citation type="submission" date="2022-06" db="EMBL/GenBank/DDBJ databases">
        <title>Genomic Encyclopedia of Archaeal and Bacterial Type Strains, Phase II (KMG-II): from individual species to whole genera.</title>
        <authorList>
            <person name="Goeker M."/>
        </authorList>
    </citation>
    <scope>NUCLEOTIDE SEQUENCE</scope>
    <source>
        <strain evidence="4">DSM 43935</strain>
    </source>
</reference>
<dbReference type="PANTHER" id="PTHR36933:SF1">
    <property type="entry name" value="SLL0788 PROTEIN"/>
    <property type="match status" value="1"/>
</dbReference>
<keyword evidence="2" id="KW-0472">Membrane</keyword>
<dbReference type="PANTHER" id="PTHR36933">
    <property type="entry name" value="SLL0788 PROTEIN"/>
    <property type="match status" value="1"/>
</dbReference>
<dbReference type="Proteomes" id="UP001206128">
    <property type="component" value="Unassembled WGS sequence"/>
</dbReference>
<sequence length="254" mass="26939">MSPVTHDEQPTDPRPGDVTLDTDRSAAGSRAGTATRTLVMSAAVVAVLLLGATVGLLIRLPFADSAPGVPAADSVDVGFCQDMSQHHLQGVQMANAARERSTDPEVRQLAFDIESTQQEQVGRMKGWLSLWNQPDQVVGGQHMAWMAESGGHGHSGATSSGAAPADASAPMPGMATGSELARLRSLSGRDFDVYFLQLMLRHHQGGAPMADYAAKHASQSVVRTLADNMLKSQGNEVTVMTEMLRQRGAEPLQN</sequence>
<evidence type="ECO:0000313" key="4">
    <source>
        <dbReference type="EMBL" id="MCP2166920.1"/>
    </source>
</evidence>
<feature type="compositionally biased region" description="Low complexity" evidence="1">
    <location>
        <begin position="155"/>
        <end position="173"/>
    </location>
</feature>
<keyword evidence="2" id="KW-0812">Transmembrane</keyword>
<evidence type="ECO:0000256" key="2">
    <source>
        <dbReference type="SAM" id="Phobius"/>
    </source>
</evidence>
<evidence type="ECO:0000259" key="3">
    <source>
        <dbReference type="Pfam" id="PF03713"/>
    </source>
</evidence>
<feature type="transmembrane region" description="Helical" evidence="2">
    <location>
        <begin position="38"/>
        <end position="58"/>
    </location>
</feature>
<feature type="region of interest" description="Disordered" evidence="1">
    <location>
        <begin position="1"/>
        <end position="31"/>
    </location>
</feature>
<evidence type="ECO:0000256" key="1">
    <source>
        <dbReference type="SAM" id="MobiDB-lite"/>
    </source>
</evidence>
<accession>A0AAE3GGH7</accession>
<keyword evidence="2" id="KW-1133">Transmembrane helix</keyword>
<dbReference type="EMBL" id="JAMTCK010000008">
    <property type="protein sequence ID" value="MCP2166920.1"/>
    <property type="molecule type" value="Genomic_DNA"/>
</dbReference>
<name>A0AAE3GGH7_9PSEU</name>
<feature type="domain" description="DUF305" evidence="3">
    <location>
        <begin position="76"/>
        <end position="244"/>
    </location>
</feature>
<dbReference type="AlphaFoldDB" id="A0AAE3GGH7"/>
<comment type="caution">
    <text evidence="4">The sequence shown here is derived from an EMBL/GenBank/DDBJ whole genome shotgun (WGS) entry which is preliminary data.</text>
</comment>
<feature type="compositionally biased region" description="Basic and acidic residues" evidence="1">
    <location>
        <begin position="1"/>
        <end position="15"/>
    </location>
</feature>
<feature type="region of interest" description="Disordered" evidence="1">
    <location>
        <begin position="148"/>
        <end position="173"/>
    </location>
</feature>
<organism evidence="4 5">
    <name type="scientific">Goodfellowiella coeruleoviolacea</name>
    <dbReference type="NCBI Taxonomy" id="334858"/>
    <lineage>
        <taxon>Bacteria</taxon>
        <taxon>Bacillati</taxon>
        <taxon>Actinomycetota</taxon>
        <taxon>Actinomycetes</taxon>
        <taxon>Pseudonocardiales</taxon>
        <taxon>Pseudonocardiaceae</taxon>
        <taxon>Goodfellowiella</taxon>
    </lineage>
</organism>
<dbReference type="Gene3D" id="1.20.1260.10">
    <property type="match status" value="1"/>
</dbReference>
<dbReference type="RefSeq" id="WP_308204005.1">
    <property type="nucleotide sequence ID" value="NZ_JAMTCK010000008.1"/>
</dbReference>